<dbReference type="OrthoDB" id="291356at2"/>
<dbReference type="Pfam" id="PF07607">
    <property type="entry name" value="DUF1570"/>
    <property type="match status" value="1"/>
</dbReference>
<feature type="chain" id="PRO_5015502349" evidence="1">
    <location>
        <begin position="19"/>
        <end position="518"/>
    </location>
</feature>
<reference evidence="3 4" key="1">
    <citation type="submission" date="2018-04" db="EMBL/GenBank/DDBJ databases">
        <title>Genomic Encyclopedia of Type Strains, Phase IV (KMG-IV): sequencing the most valuable type-strain genomes for metagenomic binning, comparative biology and taxonomic classification.</title>
        <authorList>
            <person name="Goeker M."/>
        </authorList>
    </citation>
    <scope>NUCLEOTIDE SEQUENCE [LARGE SCALE GENOMIC DNA]</scope>
    <source>
        <strain evidence="3 4">DSM 14823</strain>
    </source>
</reference>
<dbReference type="RefSeq" id="WP_116883387.1">
    <property type="nucleotide sequence ID" value="NZ_CABMMC010000212.1"/>
</dbReference>
<dbReference type="InterPro" id="IPR011464">
    <property type="entry name" value="DUF1570"/>
</dbReference>
<feature type="signal peptide" evidence="1">
    <location>
        <begin position="1"/>
        <end position="18"/>
    </location>
</feature>
<comment type="caution">
    <text evidence="3">The sequence shown here is derived from an EMBL/GenBank/DDBJ whole genome shotgun (WGS) entry which is preliminary data.</text>
</comment>
<accession>A0A2U1B483</accession>
<keyword evidence="1" id="KW-0732">Signal</keyword>
<sequence>MKKHLLLAAALLSSALFAAPAQLRPGPTETLPGVGIKLRIFRDFTPAPLPLPAVRWTRRADQAKLFSAVELWRHRETAGVWSGDAGTVLLAAITQPPPDEKAVSEDEATRLFNTAQPPGKWDEAALLGWAGRFTGMEAVSLKELDSSPLGRTVREVVFSGKDAQNTAAFLIWPSREENRKFLLLVTSAAARDAGQFRKAAGQLADSVEFFRPDASATVRRLNRNTAAGSETMQASRERVIRNIRNLSGWWYLESPNYIFVSNQTDRRGMERLRREIERARNCFMSWFPPQVRINEVSVVRIFNDRDEYTRYVGGEMEWTGGVWQPARRELVISPLSWDASEERQREAIAKIAFHEGFHQYLHYASGELHFPLWFNEGCAEFFEGIEFRGATSLVGLPDPLKRRLARLFAFKKKYDLDELIRMNREQFYNRETRDRNYLLANALVYYLLKGAPANGQKEYAGIMSRYYLTFSKTRNPETAQKAALGTVDLKRLSADLTAFWNDERQIRRSIRYNTPMKR</sequence>
<evidence type="ECO:0000313" key="4">
    <source>
        <dbReference type="Proteomes" id="UP000245959"/>
    </source>
</evidence>
<dbReference type="AlphaFoldDB" id="A0A2U1B483"/>
<proteinExistence type="predicted"/>
<gene>
    <name evidence="3" type="ORF">C8D82_1085</name>
</gene>
<feature type="domain" description="DUF1570" evidence="2">
    <location>
        <begin position="353"/>
        <end position="449"/>
    </location>
</feature>
<organism evidence="3 4">
    <name type="scientific">Victivallis vadensis</name>
    <dbReference type="NCBI Taxonomy" id="172901"/>
    <lineage>
        <taxon>Bacteria</taxon>
        <taxon>Pseudomonadati</taxon>
        <taxon>Lentisphaerota</taxon>
        <taxon>Lentisphaeria</taxon>
        <taxon>Victivallales</taxon>
        <taxon>Victivallaceae</taxon>
        <taxon>Victivallis</taxon>
    </lineage>
</organism>
<protein>
    <submittedName>
        <fullName evidence="3">Uncharacterized protein DUF1570</fullName>
    </submittedName>
</protein>
<dbReference type="EMBL" id="QEKH01000008">
    <property type="protein sequence ID" value="PVY43480.1"/>
    <property type="molecule type" value="Genomic_DNA"/>
</dbReference>
<evidence type="ECO:0000313" key="3">
    <source>
        <dbReference type="EMBL" id="PVY43480.1"/>
    </source>
</evidence>
<evidence type="ECO:0000259" key="2">
    <source>
        <dbReference type="Pfam" id="PF07607"/>
    </source>
</evidence>
<dbReference type="GeneID" id="78294691"/>
<dbReference type="Proteomes" id="UP000245959">
    <property type="component" value="Unassembled WGS sequence"/>
</dbReference>
<evidence type="ECO:0000256" key="1">
    <source>
        <dbReference type="SAM" id="SignalP"/>
    </source>
</evidence>
<name>A0A2U1B483_9BACT</name>
<keyword evidence="4" id="KW-1185">Reference proteome</keyword>